<dbReference type="InterPro" id="IPR029072">
    <property type="entry name" value="YebC-like"/>
</dbReference>
<feature type="domain" description="TACO1/YebC-like N-terminal" evidence="8">
    <location>
        <begin position="5"/>
        <end position="76"/>
    </location>
</feature>
<gene>
    <name evidence="9" type="ORF">COX08_00600</name>
</gene>
<feature type="domain" description="TACO1/YebC-like second and third" evidence="7">
    <location>
        <begin position="83"/>
        <end position="240"/>
    </location>
</feature>
<dbReference type="Proteomes" id="UP000229459">
    <property type="component" value="Unassembled WGS sequence"/>
</dbReference>
<dbReference type="Gene3D" id="3.30.70.980">
    <property type="match status" value="2"/>
</dbReference>
<comment type="subcellular location">
    <subcellularLocation>
        <location evidence="6">Cytoplasm</location>
    </subcellularLocation>
</comment>
<dbReference type="Pfam" id="PF20772">
    <property type="entry name" value="TACO1_YebC_N"/>
    <property type="match status" value="1"/>
</dbReference>
<evidence type="ECO:0000256" key="2">
    <source>
        <dbReference type="ARBA" id="ARBA00022490"/>
    </source>
</evidence>
<evidence type="ECO:0000313" key="9">
    <source>
        <dbReference type="EMBL" id="PIP53493.1"/>
    </source>
</evidence>
<dbReference type="Pfam" id="PF01709">
    <property type="entry name" value="Transcrip_reg"/>
    <property type="match status" value="1"/>
</dbReference>
<dbReference type="GO" id="GO:0005829">
    <property type="term" value="C:cytosol"/>
    <property type="evidence" value="ECO:0007669"/>
    <property type="project" value="TreeGrafter"/>
</dbReference>
<reference evidence="9 10" key="1">
    <citation type="submission" date="2017-09" db="EMBL/GenBank/DDBJ databases">
        <title>Depth-based differentiation of microbial function through sediment-hosted aquifers and enrichment of novel symbionts in the deep terrestrial subsurface.</title>
        <authorList>
            <person name="Probst A.J."/>
            <person name="Ladd B."/>
            <person name="Jarett J.K."/>
            <person name="Geller-Mcgrath D.E."/>
            <person name="Sieber C.M."/>
            <person name="Emerson J.B."/>
            <person name="Anantharaman K."/>
            <person name="Thomas B.C."/>
            <person name="Malmstrom R."/>
            <person name="Stieglmeier M."/>
            <person name="Klingl A."/>
            <person name="Woyke T."/>
            <person name="Ryan C.M."/>
            <person name="Banfield J.F."/>
        </authorList>
    </citation>
    <scope>NUCLEOTIDE SEQUENCE [LARGE SCALE GENOMIC DNA]</scope>
    <source>
        <strain evidence="9">CG23_combo_of_CG06-09_8_20_14_all_34_8</strain>
    </source>
</reference>
<evidence type="ECO:0000313" key="10">
    <source>
        <dbReference type="Proteomes" id="UP000229459"/>
    </source>
</evidence>
<evidence type="ECO:0000256" key="4">
    <source>
        <dbReference type="ARBA" id="ARBA00023125"/>
    </source>
</evidence>
<dbReference type="InterPro" id="IPR017856">
    <property type="entry name" value="Integrase-like_N"/>
</dbReference>
<evidence type="ECO:0000256" key="3">
    <source>
        <dbReference type="ARBA" id="ARBA00023015"/>
    </source>
</evidence>
<dbReference type="AlphaFoldDB" id="A0A2H0B721"/>
<dbReference type="PANTHER" id="PTHR12532:SF6">
    <property type="entry name" value="TRANSCRIPTIONAL REGULATORY PROTEIN YEBC-RELATED"/>
    <property type="match status" value="1"/>
</dbReference>
<dbReference type="Gene3D" id="1.10.10.200">
    <property type="match status" value="1"/>
</dbReference>
<organism evidence="9 10">
    <name type="scientific">Candidatus Beckwithbacteria bacterium CG23_combo_of_CG06-09_8_20_14_all_34_8</name>
    <dbReference type="NCBI Taxonomy" id="1974497"/>
    <lineage>
        <taxon>Bacteria</taxon>
        <taxon>Candidatus Beckwithiibacteriota</taxon>
    </lineage>
</organism>
<dbReference type="InterPro" id="IPR002876">
    <property type="entry name" value="Transcrip_reg_TACO1-like"/>
</dbReference>
<dbReference type="NCBIfam" id="TIGR01033">
    <property type="entry name" value="YebC/PmpR family DNA-binding transcriptional regulator"/>
    <property type="match status" value="1"/>
</dbReference>
<proteinExistence type="inferred from homology"/>
<evidence type="ECO:0000259" key="7">
    <source>
        <dbReference type="Pfam" id="PF01709"/>
    </source>
</evidence>
<dbReference type="InterPro" id="IPR048300">
    <property type="entry name" value="TACO1_YebC-like_2nd/3rd_dom"/>
</dbReference>
<dbReference type="InterPro" id="IPR049083">
    <property type="entry name" value="TACO1_YebC_N"/>
</dbReference>
<evidence type="ECO:0000256" key="6">
    <source>
        <dbReference type="HAMAP-Rule" id="MF_00693"/>
    </source>
</evidence>
<dbReference type="GO" id="GO:0006355">
    <property type="term" value="P:regulation of DNA-templated transcription"/>
    <property type="evidence" value="ECO:0007669"/>
    <property type="project" value="UniProtKB-UniRule"/>
</dbReference>
<keyword evidence="3 6" id="KW-0805">Transcription regulation</keyword>
<dbReference type="GO" id="GO:0003677">
    <property type="term" value="F:DNA binding"/>
    <property type="evidence" value="ECO:0007669"/>
    <property type="project" value="UniProtKB-UniRule"/>
</dbReference>
<comment type="similarity">
    <text evidence="1 6">Belongs to the TACO1 family.</text>
</comment>
<dbReference type="NCBIfam" id="NF001030">
    <property type="entry name" value="PRK00110.1"/>
    <property type="match status" value="1"/>
</dbReference>
<evidence type="ECO:0000259" key="8">
    <source>
        <dbReference type="Pfam" id="PF20772"/>
    </source>
</evidence>
<keyword evidence="2 6" id="KW-0963">Cytoplasm</keyword>
<dbReference type="PANTHER" id="PTHR12532">
    <property type="entry name" value="TRANSLATIONAL ACTIVATOR OF CYTOCHROME C OXIDASE 1"/>
    <property type="match status" value="1"/>
</dbReference>
<accession>A0A2H0B721</accession>
<comment type="caution">
    <text evidence="9">The sequence shown here is derived from an EMBL/GenBank/DDBJ whole genome shotgun (WGS) entry which is preliminary data.</text>
</comment>
<dbReference type="SUPFAM" id="SSF75625">
    <property type="entry name" value="YebC-like"/>
    <property type="match status" value="1"/>
</dbReference>
<name>A0A2H0B721_9BACT</name>
<dbReference type="FunFam" id="1.10.10.200:FF:000002">
    <property type="entry name" value="Probable transcriptional regulatory protein CLM62_37755"/>
    <property type="match status" value="1"/>
</dbReference>
<sequence length="243" mass="27203">MSGHSKWATIKHGKAILDAKRGKIFSRYSKEISIAVREGGSDNPDFNPRLRLAIERARAENMPKENIKRAVDKGAGRVEGQMYEEIVYEGFGPNQVAMMILCVTDNKNRTNSEIRSLLDKNGGTLGSAGTVSYNFDRKGIITVSLPDNIESDDLQLQLIDLGAEDIKDLGDNIWQIIVDPANTHSCAEAMSQLKLVVEESKIGMVPKSMIDLDKKAFERFENFYDVVDDHDDVQEIYHNAQQI</sequence>
<evidence type="ECO:0000256" key="5">
    <source>
        <dbReference type="ARBA" id="ARBA00023163"/>
    </source>
</evidence>
<keyword evidence="4 6" id="KW-0238">DNA-binding</keyword>
<protein>
    <recommendedName>
        <fullName evidence="6">Probable transcriptional regulatory protein COX08_00600</fullName>
    </recommendedName>
</protein>
<dbReference type="NCBIfam" id="NF009044">
    <property type="entry name" value="PRK12378.1"/>
    <property type="match status" value="1"/>
</dbReference>
<dbReference type="InterPro" id="IPR026564">
    <property type="entry name" value="Transcrip_reg_TACO1-like_dom3"/>
</dbReference>
<dbReference type="HAMAP" id="MF_00693">
    <property type="entry name" value="Transcrip_reg_TACO1"/>
    <property type="match status" value="1"/>
</dbReference>
<evidence type="ECO:0000256" key="1">
    <source>
        <dbReference type="ARBA" id="ARBA00008724"/>
    </source>
</evidence>
<keyword evidence="5 6" id="KW-0804">Transcription</keyword>
<dbReference type="EMBL" id="PCSR01000014">
    <property type="protein sequence ID" value="PIP53493.1"/>
    <property type="molecule type" value="Genomic_DNA"/>
</dbReference>